<dbReference type="AlphaFoldDB" id="A0A383BSE9"/>
<reference evidence="2" key="1">
    <citation type="submission" date="2018-05" db="EMBL/GenBank/DDBJ databases">
        <authorList>
            <person name="Lanie J.A."/>
            <person name="Ng W.-L."/>
            <person name="Kazmierczak K.M."/>
            <person name="Andrzejewski T.M."/>
            <person name="Davidsen T.M."/>
            <person name="Wayne K.J."/>
            <person name="Tettelin H."/>
            <person name="Glass J.I."/>
            <person name="Rusch D."/>
            <person name="Podicherti R."/>
            <person name="Tsui H.-C.T."/>
            <person name="Winkler M.E."/>
        </authorList>
    </citation>
    <scope>NUCLEOTIDE SEQUENCE</scope>
</reference>
<protein>
    <submittedName>
        <fullName evidence="2">Uncharacterized protein</fullName>
    </submittedName>
</protein>
<feature type="non-terminal residue" evidence="2">
    <location>
        <position position="45"/>
    </location>
</feature>
<accession>A0A383BSE9</accession>
<feature type="region of interest" description="Disordered" evidence="1">
    <location>
        <begin position="1"/>
        <end position="20"/>
    </location>
</feature>
<dbReference type="EMBL" id="UINC01202812">
    <property type="protein sequence ID" value="SVE22791.1"/>
    <property type="molecule type" value="Genomic_DNA"/>
</dbReference>
<gene>
    <name evidence="2" type="ORF">METZ01_LOCUS475645</name>
</gene>
<feature type="compositionally biased region" description="Basic residues" evidence="1">
    <location>
        <begin position="1"/>
        <end position="10"/>
    </location>
</feature>
<sequence>MAIKKIHHIVTRPGNNQHDKDVQIKVAEDIASSPGIPTIESDVSF</sequence>
<organism evidence="2">
    <name type="scientific">marine metagenome</name>
    <dbReference type="NCBI Taxonomy" id="408172"/>
    <lineage>
        <taxon>unclassified sequences</taxon>
        <taxon>metagenomes</taxon>
        <taxon>ecological metagenomes</taxon>
    </lineage>
</organism>
<evidence type="ECO:0000313" key="2">
    <source>
        <dbReference type="EMBL" id="SVE22791.1"/>
    </source>
</evidence>
<evidence type="ECO:0000256" key="1">
    <source>
        <dbReference type="SAM" id="MobiDB-lite"/>
    </source>
</evidence>
<proteinExistence type="predicted"/>
<name>A0A383BSE9_9ZZZZ</name>